<evidence type="ECO:0000313" key="1">
    <source>
        <dbReference type="EMBL" id="PTQ67011.1"/>
    </source>
</evidence>
<protein>
    <submittedName>
        <fullName evidence="1">Uncharacterized protein</fullName>
    </submittedName>
</protein>
<comment type="caution">
    <text evidence="1">The sequence shown here is derived from an EMBL/GenBank/DDBJ whole genome shotgun (WGS) entry which is preliminary data.</text>
</comment>
<gene>
    <name evidence="1" type="ORF">C8R26_1448</name>
</gene>
<sequence>MCSVLVSTFFGIKRIYFPPILIDPVKTYQSIDVNPVKGKENAI</sequence>
<reference evidence="1 2" key="1">
    <citation type="submission" date="2018-04" db="EMBL/GenBank/DDBJ databases">
        <title>Active sludge and wastewater microbial communities from Klosterneuburg, Austria.</title>
        <authorList>
            <person name="Wagner M."/>
        </authorList>
    </citation>
    <scope>NUCLEOTIDE SEQUENCE [LARGE SCALE GENOMIC DNA]</scope>
    <source>
        <strain evidence="1 2">Nm49</strain>
    </source>
</reference>
<dbReference type="AlphaFoldDB" id="A0A2T5H611"/>
<proteinExistence type="predicted"/>
<dbReference type="EMBL" id="QAOI01000044">
    <property type="protein sequence ID" value="PTQ67011.1"/>
    <property type="molecule type" value="Genomic_DNA"/>
</dbReference>
<accession>A0A2T5H611</accession>
<evidence type="ECO:0000313" key="2">
    <source>
        <dbReference type="Proteomes" id="UP000244128"/>
    </source>
</evidence>
<name>A0A2T5H611_9PROT</name>
<organism evidence="1 2">
    <name type="scientific">Nitrosomonas oligotropha</name>
    <dbReference type="NCBI Taxonomy" id="42354"/>
    <lineage>
        <taxon>Bacteria</taxon>
        <taxon>Pseudomonadati</taxon>
        <taxon>Pseudomonadota</taxon>
        <taxon>Betaproteobacteria</taxon>
        <taxon>Nitrosomonadales</taxon>
        <taxon>Nitrosomonadaceae</taxon>
        <taxon>Nitrosomonas</taxon>
    </lineage>
</organism>
<dbReference type="Proteomes" id="UP000244128">
    <property type="component" value="Unassembled WGS sequence"/>
</dbReference>